<evidence type="ECO:0000313" key="3">
    <source>
        <dbReference type="Proteomes" id="UP001153678"/>
    </source>
</evidence>
<feature type="domain" description="AAA" evidence="1">
    <location>
        <begin position="3"/>
        <end position="172"/>
    </location>
</feature>
<dbReference type="Proteomes" id="UP001153678">
    <property type="component" value="Unassembled WGS sequence"/>
</dbReference>
<dbReference type="CDD" id="cd02042">
    <property type="entry name" value="ParAB_family"/>
    <property type="match status" value="1"/>
</dbReference>
<dbReference type="PIRSF" id="PIRSF009320">
    <property type="entry name" value="Nuc_binding_HP_1000"/>
    <property type="match status" value="1"/>
</dbReference>
<keyword evidence="3" id="KW-1185">Reference proteome</keyword>
<dbReference type="SUPFAM" id="SSF52540">
    <property type="entry name" value="P-loop containing nucleoside triphosphate hydrolases"/>
    <property type="match status" value="1"/>
</dbReference>
<dbReference type="PANTHER" id="PTHR13696">
    <property type="entry name" value="P-LOOP CONTAINING NUCLEOSIDE TRIPHOSPHATE HYDROLASE"/>
    <property type="match status" value="1"/>
</dbReference>
<sequence>MFTIAIINQKGGVGKSTIAVNLAYELAQSYKVLLIDCDPQAHACQIYQKEPAGFTLKDLFANTRANINRAITSAYLKDKPINNLSLISSNIRLAKTAEQINNIYREKILANHLKKISGFDYCLLDCSPNLGIITINALYACDFFLIPLTADKGALDGMADLLKTAREIKENKDLNYFILRNNIDIRNKQTNAYLETELKPYQKKLLPPIIHRAEVINQARITNEPLQTYAPNSKSIQDYKILTKCITKIIQLYDK</sequence>
<comment type="caution">
    <text evidence="2">The sequence shown here is derived from an EMBL/GenBank/DDBJ whole genome shotgun (WGS) entry which is preliminary data.</text>
</comment>
<dbReference type="AlphaFoldDB" id="A0A9W4SZY5"/>
<dbReference type="PANTHER" id="PTHR13696:SF52">
    <property type="entry name" value="PARA FAMILY PROTEIN CT_582"/>
    <property type="match status" value="1"/>
</dbReference>
<dbReference type="Pfam" id="PF13614">
    <property type="entry name" value="AAA_31"/>
    <property type="match status" value="1"/>
</dbReference>
<evidence type="ECO:0000313" key="2">
    <source>
        <dbReference type="EMBL" id="CAI2187572.1"/>
    </source>
</evidence>
<protein>
    <submittedName>
        <fullName evidence="2">14045_t:CDS:1</fullName>
    </submittedName>
</protein>
<organism evidence="2 3">
    <name type="scientific">Funneliformis geosporum</name>
    <dbReference type="NCBI Taxonomy" id="1117311"/>
    <lineage>
        <taxon>Eukaryota</taxon>
        <taxon>Fungi</taxon>
        <taxon>Fungi incertae sedis</taxon>
        <taxon>Mucoromycota</taxon>
        <taxon>Glomeromycotina</taxon>
        <taxon>Glomeromycetes</taxon>
        <taxon>Glomerales</taxon>
        <taxon>Glomeraceae</taxon>
        <taxon>Funneliformis</taxon>
    </lineage>
</organism>
<dbReference type="InterPro" id="IPR025669">
    <property type="entry name" value="AAA_dom"/>
</dbReference>
<dbReference type="Gene3D" id="3.40.50.300">
    <property type="entry name" value="P-loop containing nucleotide triphosphate hydrolases"/>
    <property type="match status" value="1"/>
</dbReference>
<name>A0A9W4SZY5_9GLOM</name>
<gene>
    <name evidence="2" type="ORF">FWILDA_LOCUS13148</name>
</gene>
<proteinExistence type="predicted"/>
<dbReference type="InterPro" id="IPR027417">
    <property type="entry name" value="P-loop_NTPase"/>
</dbReference>
<dbReference type="OrthoDB" id="2435174at2759"/>
<dbReference type="EMBL" id="CAMKVN010004700">
    <property type="protein sequence ID" value="CAI2187572.1"/>
    <property type="molecule type" value="Genomic_DNA"/>
</dbReference>
<dbReference type="InterPro" id="IPR050678">
    <property type="entry name" value="DNA_Partitioning_ATPase"/>
</dbReference>
<accession>A0A9W4SZY5</accession>
<reference evidence="2" key="1">
    <citation type="submission" date="2022-08" db="EMBL/GenBank/DDBJ databases">
        <authorList>
            <person name="Kallberg Y."/>
            <person name="Tangrot J."/>
            <person name="Rosling A."/>
        </authorList>
    </citation>
    <scope>NUCLEOTIDE SEQUENCE</scope>
    <source>
        <strain evidence="2">Wild A</strain>
    </source>
</reference>
<evidence type="ECO:0000259" key="1">
    <source>
        <dbReference type="Pfam" id="PF13614"/>
    </source>
</evidence>